<evidence type="ECO:0000313" key="1">
    <source>
        <dbReference type="EMBL" id="QFG07648.1"/>
    </source>
</evidence>
<keyword evidence="2" id="KW-1185">Reference proteome</keyword>
<dbReference type="RefSeq" id="YP_009848121.1">
    <property type="nucleotide sequence ID" value="NC_048781.1"/>
</dbReference>
<dbReference type="EMBL" id="MK947459">
    <property type="protein sequence ID" value="QFG07648.1"/>
    <property type="molecule type" value="Genomic_DNA"/>
</dbReference>
<organism evidence="1 2">
    <name type="scientific">Salmonella phage vB_SenS_SB13</name>
    <dbReference type="NCBI Taxonomy" id="2591135"/>
    <lineage>
        <taxon>Viruses</taxon>
        <taxon>Duplodnaviria</taxon>
        <taxon>Heunggongvirae</taxon>
        <taxon>Uroviricota</taxon>
        <taxon>Caudoviricetes</taxon>
        <taxon>Demerecviridae</taxon>
        <taxon>Markadamsvirinae</taxon>
        <taxon>Epseptimavirus</taxon>
        <taxon>Epseptimavirus SB13</taxon>
    </lineage>
</organism>
<evidence type="ECO:0000313" key="2">
    <source>
        <dbReference type="Proteomes" id="UP000327388"/>
    </source>
</evidence>
<name>A0A5J6TBF7_9CAUD</name>
<accession>A0A5J6TBF7</accession>
<dbReference type="KEGG" id="vg:55618539"/>
<dbReference type="Proteomes" id="UP000327388">
    <property type="component" value="Segment"/>
</dbReference>
<dbReference type="GeneID" id="55618539"/>
<sequence>MFYPELIDRYRDILGCPEFCDPKHPTMDSHLVWMLNEIQYNNTQSITKKHRWLGYVQGVMTFKGYITVDDERDKTRPIFNGA</sequence>
<protein>
    <submittedName>
        <fullName evidence="1">Uncharacterized protein</fullName>
    </submittedName>
</protein>
<reference evidence="1 2" key="1">
    <citation type="submission" date="2019-05" db="EMBL/GenBank/DDBJ databases">
        <title>Whole genome sequence analysis of broad host range Salmonella enterica bacteriophages.</title>
        <authorList>
            <person name="Bhandare S.G."/>
            <person name="Colavecchio A."/>
            <person name="Emond-Rheault J.-G."/>
            <person name="Hamel J."/>
            <person name="Kukavica-Ibrulj I."/>
            <person name="Boyle B."/>
            <person name="Levesque R.C."/>
            <person name="Goodridge L."/>
        </authorList>
    </citation>
    <scope>NUCLEOTIDE SEQUENCE [LARGE SCALE GENOMIC DNA]</scope>
</reference>
<proteinExistence type="predicted"/>